<dbReference type="Pfam" id="PF23009">
    <property type="entry name" value="UBC_like"/>
    <property type="match status" value="1"/>
</dbReference>
<feature type="compositionally biased region" description="Pro residues" evidence="2">
    <location>
        <begin position="61"/>
        <end position="74"/>
    </location>
</feature>
<feature type="region of interest" description="Disordered" evidence="2">
    <location>
        <begin position="446"/>
        <end position="474"/>
    </location>
</feature>
<dbReference type="PANTHER" id="PTHR12389:SF0">
    <property type="entry name" value="E3 UBIQUITIN-PROTEIN LIGASE LISTERIN"/>
    <property type="match status" value="1"/>
</dbReference>
<dbReference type="InterPro" id="IPR054477">
    <property type="entry name" value="LTN1_E3_ligase_6th"/>
</dbReference>
<keyword evidence="1" id="KW-0808">Transferase</keyword>
<evidence type="ECO:0000256" key="1">
    <source>
        <dbReference type="RuleBase" id="RU367090"/>
    </source>
</evidence>
<dbReference type="InterPro" id="IPR039795">
    <property type="entry name" value="LTN1/Rkr1"/>
</dbReference>
<dbReference type="GO" id="GO:0043023">
    <property type="term" value="F:ribosomal large subunit binding"/>
    <property type="evidence" value="ECO:0007669"/>
    <property type="project" value="TreeGrafter"/>
</dbReference>
<dbReference type="GO" id="GO:1990116">
    <property type="term" value="P:ribosome-associated ubiquitin-dependent protein catabolic process"/>
    <property type="evidence" value="ECO:0007669"/>
    <property type="project" value="UniProtKB-UniRule"/>
</dbReference>
<dbReference type="InterPro" id="IPR016024">
    <property type="entry name" value="ARM-type_fold"/>
</dbReference>
<evidence type="ECO:0000256" key="2">
    <source>
        <dbReference type="SAM" id="MobiDB-lite"/>
    </source>
</evidence>
<feature type="compositionally biased region" description="Polar residues" evidence="2">
    <location>
        <begin position="1"/>
        <end position="10"/>
    </location>
</feature>
<comment type="similarity">
    <text evidence="1">Belongs to the LTN1 family.</text>
</comment>
<comment type="pathway">
    <text evidence="1">Protein modification; protein ubiquitination.</text>
</comment>
<dbReference type="GO" id="GO:0008270">
    <property type="term" value="F:zinc ion binding"/>
    <property type="evidence" value="ECO:0007669"/>
    <property type="project" value="UniProtKB-KW"/>
</dbReference>
<feature type="compositionally biased region" description="Low complexity" evidence="2">
    <location>
        <begin position="23"/>
        <end position="43"/>
    </location>
</feature>
<comment type="subunit">
    <text evidence="1">Component of the ribosome quality control complex (RQC).</text>
</comment>
<dbReference type="Pfam" id="PF22999">
    <property type="entry name" value="LTN1_E3_ligase_6th"/>
    <property type="match status" value="1"/>
</dbReference>
<feature type="domain" description="E3 ubiquitin-protein ligase listerin ubiquitin conjugating" evidence="5">
    <location>
        <begin position="1707"/>
        <end position="1789"/>
    </location>
</feature>
<dbReference type="Pfam" id="PF22958">
    <property type="entry name" value="Ltn1_1st"/>
    <property type="match status" value="2"/>
</dbReference>
<feature type="compositionally biased region" description="Basic residues" evidence="2">
    <location>
        <begin position="12"/>
        <end position="22"/>
    </location>
</feature>
<feature type="domain" description="E3 ubiquitin-protein ligase listerin N-terminal" evidence="3">
    <location>
        <begin position="288"/>
        <end position="434"/>
    </location>
</feature>
<evidence type="ECO:0000313" key="6">
    <source>
        <dbReference type="EMBL" id="CED83880.1"/>
    </source>
</evidence>
<sequence>MTAKTSSASAGTRKKNQAKKAAKQGSNEQSSKSSQQSNSNNSGKTKKEKQATKLKRGVPKPYTPPPKPPQPAVPDPLDALGLASSLPAELVVVLRRLGKKDEITRRRALEEFDNWLEKAKNDENEHWWVEVIGPVWLHHLPPLLFTSRLTPITLQTHQTILTLFPSLLSTTLPYLLEFQQRNVLGTLLSSSLQSSSVFLQTFINSVSWSVNESTESQLELNSYLGLLTEYLSSSILDPSAIWESVFPPVKIASAGGQTKGGNQRAAQSYKGRIEQGGKNNAGKKEELEESEKVLEEERVERELGLRIGGLVGLSWVLREYPQSEETGTSLSEDLVALLSTPYLWSALSNTTPTSETSAPLGYGQTSIRKAAWDCLKALLLRWPGIAKANLEILTGEILGTCWNESEVVVLSSVWDPLLLFLTKFPEAWTIEKTMNAEEDQIPAVQETEQANNDDGNQNDVESKIESSRCASPEGGSPAYSAFLDFLRSGCRGAPVNGYLILVVVLSTLPTEIFPLTESSFDELFQAIWAPLPSLLSSSIPQIIETLLSTVLETATFLFTKQARLSPDNVDSSRKFLAGQVGLCWDLGVLGLLRVRESEDTSSRPRRGVLRGGRQAGEEIGLGVREARVLGTALGKIVEIDPKAGELGWSEIVSNTLGLLTGPSGTHAAEEEQRDDEENETLFPLAKLPSVLAALRTKLPAELEASFIHLLGVVGRLTVGSLIQEFGDWEEETKNGGEEEKENQGAQLKNRTELVLELIALESLGAVLREDEIFARVVDALLANETTALFSLLPSSASARLYRVYFHWRAEKEPCEESYHSLCDALRSSSSLSKDVRFPIILELTAEFMGLPIELADGQEQGEPIGLDDVANVLIESLEKGNIDEEGAEVLASLVVRPTPFLTPTSVRGAVEKVFLLLNTTVRTVLFDDSSLTRLSHLEPILSLLKDSLPQQSIQDLLASDLSRDLVVSLFDTGHFVPLLFGQGQAEDVKNSARDIWKTLLGRAGDQEDELINLVMVEARKKLEDTSSQISVEILWSGLNEASVPYAARSVLSPFDLFHLLPPASTIVDQLNSISVRQLPPALAVIDPLVPQLSEDEIQPSVDRVPTDSAGFGSFARLATTLIACFAADRSLLRQDPSWLRILTTFGIFASDEVALPRSSAHVFGERVSKDVLGAIVLSTDSLRSYALSSLSSSIEPVWYGAATSALTTGKIDSEDKLVFLLAGLLGVAKSEEDIYAARVLRDLLAGVLFYSGANAEDAEKWLMFGRTLQDKAPQSSVAITLATKDICLESTKLDRFQNELAADLTGLKASAVNTKGLRALRLLAATAPPPESSAIFLPELRATRLMQVLQEWMTGDEEDLSEELDSRVAEMFLHLGPIVQNDLSRFEFVFDLLEANLEAASWDDPASLPFLAHTLRLLAVVRDLAFANKALKEVWIKRKDASLDLVFNLFLSEKAGEMSQPLSICRGLVVDLVDQLSINTLTPDRFGPLCLLLNDPSVDVQTTAHGLLKQMIERTTADLVVQVEVETDNEIDIKLPKELIETVVTSLELPVADNPAKNFGILLGWDLIFSHFNGASLKIKSSYIEQLRNEELVAAVFIPTILTLLNVSETKIQLFDLAPWAVDEFIIDLYDPETPYASALFGAHLFYQALIVAPSLIRNWWSDQKDRQLSMAVSTFTSRFFSPVVIDHELSTLRDPDSMADLQDGDLTVKILPAVNEVNASYVVDEQPMEITVRLPSDYPLHGVEVRDVRRVGVDERKWKAWLLAVQQVVTTRDGLVLDALTLFKRNVSLHFAGVTDCAICYSIISVTDRTLPTRQCRTTLF</sequence>
<evidence type="ECO:0000259" key="4">
    <source>
        <dbReference type="Pfam" id="PF22999"/>
    </source>
</evidence>
<dbReference type="InterPro" id="IPR054478">
    <property type="entry name" value="LTN1_UBC"/>
</dbReference>
<dbReference type="UniPathway" id="UPA00143"/>
<comment type="function">
    <text evidence="1">E3 ubiquitin-protein ligase. Component of the ribosome quality control complex (RQC), a ribosome-associated complex that mediates ubiquitination and extraction of incompletely synthesized nascent chains for proteasomal degradation.</text>
</comment>
<dbReference type="GO" id="GO:0016567">
    <property type="term" value="P:protein ubiquitination"/>
    <property type="evidence" value="ECO:0007669"/>
    <property type="project" value="UniProtKB-UniPathway"/>
</dbReference>
<dbReference type="InterPro" id="IPR054476">
    <property type="entry name" value="Ltn1_N"/>
</dbReference>
<keyword evidence="1" id="KW-0479">Metal-binding</keyword>
<dbReference type="GO" id="GO:1990112">
    <property type="term" value="C:RQC complex"/>
    <property type="evidence" value="ECO:0007669"/>
    <property type="project" value="UniProtKB-UniRule"/>
</dbReference>
<dbReference type="GO" id="GO:0005829">
    <property type="term" value="C:cytosol"/>
    <property type="evidence" value="ECO:0007669"/>
    <property type="project" value="UniProtKB-UniRule"/>
</dbReference>
<protein>
    <recommendedName>
        <fullName evidence="1">E3 ubiquitin-protein ligase listerin</fullName>
        <ecNumber evidence="1">2.3.2.27</ecNumber>
    </recommendedName>
    <alternativeName>
        <fullName evidence="1">RING-type E3 ubiquitin transferase listerin</fullName>
    </alternativeName>
</protein>
<organism evidence="6">
    <name type="scientific">Phaffia rhodozyma</name>
    <name type="common">Yeast</name>
    <name type="synonym">Xanthophyllomyces dendrorhous</name>
    <dbReference type="NCBI Taxonomy" id="264483"/>
    <lineage>
        <taxon>Eukaryota</taxon>
        <taxon>Fungi</taxon>
        <taxon>Dikarya</taxon>
        <taxon>Basidiomycota</taxon>
        <taxon>Agaricomycotina</taxon>
        <taxon>Tremellomycetes</taxon>
        <taxon>Cystofilobasidiales</taxon>
        <taxon>Mrakiaceae</taxon>
        <taxon>Phaffia</taxon>
    </lineage>
</organism>
<reference evidence="6" key="1">
    <citation type="submission" date="2014-08" db="EMBL/GenBank/DDBJ databases">
        <authorList>
            <person name="Sharma Rahul"/>
            <person name="Thines Marco"/>
        </authorList>
    </citation>
    <scope>NUCLEOTIDE SEQUENCE</scope>
</reference>
<keyword evidence="1" id="KW-0833">Ubl conjugation pathway</keyword>
<feature type="domain" description="E3 ubiquitin-protein ligase listerin HEAT repeat region" evidence="4">
    <location>
        <begin position="1487"/>
        <end position="1693"/>
    </location>
</feature>
<dbReference type="EC" id="2.3.2.27" evidence="1"/>
<proteinExistence type="inferred from homology"/>
<feature type="domain" description="E3 ubiquitin-protein ligase listerin N-terminal" evidence="3">
    <location>
        <begin position="89"/>
        <end position="136"/>
    </location>
</feature>
<dbReference type="GO" id="GO:0061630">
    <property type="term" value="F:ubiquitin protein ligase activity"/>
    <property type="evidence" value="ECO:0007669"/>
    <property type="project" value="UniProtKB-UniRule"/>
</dbReference>
<feature type="compositionally biased region" description="Polar residues" evidence="2">
    <location>
        <begin position="446"/>
        <end position="459"/>
    </location>
</feature>
<dbReference type="GO" id="GO:0016874">
    <property type="term" value="F:ligase activity"/>
    <property type="evidence" value="ECO:0007669"/>
    <property type="project" value="UniProtKB-KW"/>
</dbReference>
<dbReference type="GO" id="GO:0072344">
    <property type="term" value="P:rescue of stalled ribosome"/>
    <property type="evidence" value="ECO:0007669"/>
    <property type="project" value="UniProtKB-UniRule"/>
</dbReference>
<name>A0A0F7STI4_PHARH</name>
<evidence type="ECO:0000259" key="5">
    <source>
        <dbReference type="Pfam" id="PF23009"/>
    </source>
</evidence>
<feature type="region of interest" description="Disordered" evidence="2">
    <location>
        <begin position="1"/>
        <end position="78"/>
    </location>
</feature>
<keyword evidence="1" id="KW-0863">Zinc-finger</keyword>
<keyword evidence="1" id="KW-0862">Zinc</keyword>
<dbReference type="PANTHER" id="PTHR12389">
    <property type="entry name" value="ZINC FINGER PROTEIN 294"/>
    <property type="match status" value="1"/>
</dbReference>
<dbReference type="SUPFAM" id="SSF48371">
    <property type="entry name" value="ARM repeat"/>
    <property type="match status" value="1"/>
</dbReference>
<dbReference type="EMBL" id="LN483157">
    <property type="protein sequence ID" value="CED83880.1"/>
    <property type="molecule type" value="Genomic_DNA"/>
</dbReference>
<comment type="catalytic activity">
    <reaction evidence="1">
        <text>S-ubiquitinyl-[E2 ubiquitin-conjugating enzyme]-L-cysteine + [acceptor protein]-L-lysine = [E2 ubiquitin-conjugating enzyme]-L-cysteine + N(6)-ubiquitinyl-[acceptor protein]-L-lysine.</text>
        <dbReference type="EC" id="2.3.2.27"/>
    </reaction>
</comment>
<evidence type="ECO:0000259" key="3">
    <source>
        <dbReference type="Pfam" id="PF22958"/>
    </source>
</evidence>
<keyword evidence="6" id="KW-0436">Ligase</keyword>
<feature type="compositionally biased region" description="Basic residues" evidence="2">
    <location>
        <begin position="44"/>
        <end position="58"/>
    </location>
</feature>
<accession>A0A0F7STI4</accession>